<dbReference type="PANTHER" id="PTHR48228">
    <property type="entry name" value="SUCCINYL-COA--D-CITRAMALATE COA-TRANSFERASE"/>
    <property type="match status" value="1"/>
</dbReference>
<evidence type="ECO:0000313" key="5">
    <source>
        <dbReference type="Proteomes" id="UP000467700"/>
    </source>
</evidence>
<dbReference type="GO" id="GO:0016740">
    <property type="term" value="F:transferase activity"/>
    <property type="evidence" value="ECO:0007669"/>
    <property type="project" value="UniProtKB-KW"/>
</dbReference>
<reference evidence="4 5" key="1">
    <citation type="submission" date="2020-01" db="EMBL/GenBank/DDBJ databases">
        <authorList>
            <person name="Gupta K D."/>
        </authorList>
    </citation>
    <scope>NUCLEOTIDE SEQUENCE [LARGE SCALE GENOMIC DNA]</scope>
</reference>
<dbReference type="Gene3D" id="3.40.50.10540">
    <property type="entry name" value="Crotonobetainyl-coa:carnitine coa-transferase, domain 1"/>
    <property type="match status" value="1"/>
</dbReference>
<gene>
    <name evidence="4" type="ORF">AAE3_LOCUS2610</name>
</gene>
<dbReference type="Pfam" id="PF02515">
    <property type="entry name" value="CoA_transf_3"/>
    <property type="match status" value="1"/>
</dbReference>
<dbReference type="Gene3D" id="3.30.1540.10">
    <property type="entry name" value="formyl-coa transferase, domain 3"/>
    <property type="match status" value="1"/>
</dbReference>
<evidence type="ECO:0000256" key="1">
    <source>
        <dbReference type="ARBA" id="ARBA00008383"/>
    </source>
</evidence>
<comment type="caution">
    <text evidence="4">The sequence shown here is derived from an EMBL/GenBank/DDBJ whole genome shotgun (WGS) entry which is preliminary data.</text>
</comment>
<proteinExistence type="inferred from homology"/>
<dbReference type="InterPro" id="IPR050509">
    <property type="entry name" value="CoA-transferase_III"/>
</dbReference>
<dbReference type="OrthoDB" id="5863171at2759"/>
<dbReference type="InterPro" id="IPR023606">
    <property type="entry name" value="CoA-Trfase_III_dom_1_sf"/>
</dbReference>
<evidence type="ECO:0000256" key="3">
    <source>
        <dbReference type="SAM" id="MobiDB-lite"/>
    </source>
</evidence>
<evidence type="ECO:0000313" key="4">
    <source>
        <dbReference type="EMBL" id="CAA7260349.1"/>
    </source>
</evidence>
<name>A0A8S0XF08_CYCAE</name>
<comment type="similarity">
    <text evidence="1">Belongs to the CoA-transferase III family.</text>
</comment>
<dbReference type="AlphaFoldDB" id="A0A8S0XF08"/>
<dbReference type="InterPro" id="IPR044855">
    <property type="entry name" value="CoA-Trfase_III_dom3_sf"/>
</dbReference>
<sequence length="516" mass="57303">MMSWLVENILRYLLVARYQELWRKNVFNRFETMNYLSPRHQAYTLSALPELQPLVINFGRKLRVWPHNHGRFGLSVSEPWTLGILESRRRLFSSTPAGGDLPLSGIRVLEIGQLIAGPFAGQLLGQFGAEIIKIEPPQTGDPLRVWRELDVDGTSPWFRSIGRNKKSVAIDLRRPEGRELVKKLAIKSDVLLENFKPGTLEKWSMGPANLHPHNPSLIFTRVSGYGQTGPWASRPGYASVCEAESGFRYINGYPDPQTGRLSGAPVRPNISLGDSVAGLHAAFGTVLALLSRHRQEARASSRPIGKTVDVSIVESMLNLMEGIIPEYDRKGKIRGPSGSSVTGIVPTNAYPCRSESPAQTSPDEYIVIGANGDTIYNRLMRAIGRQDLIGPEYQHNQHRVGRQEEIETAISGWTRQRTPDEVIEVMNAARVPVGRVVSVKEVVENAHIRERGAVRDVNIGDWTVKMQGTFPVLDGVDSQPKWAGPDLGAHTDEVLTEDLDLTQEELGQLRREGIIG</sequence>
<accession>A0A8S0XF08</accession>
<keyword evidence="5" id="KW-1185">Reference proteome</keyword>
<keyword evidence="2" id="KW-0808">Transferase</keyword>
<feature type="region of interest" description="Disordered" evidence="3">
    <location>
        <begin position="338"/>
        <end position="357"/>
    </location>
</feature>
<dbReference type="EMBL" id="CACVBS010000029">
    <property type="protein sequence ID" value="CAA7260349.1"/>
    <property type="molecule type" value="Genomic_DNA"/>
</dbReference>
<evidence type="ECO:0000256" key="2">
    <source>
        <dbReference type="ARBA" id="ARBA00022679"/>
    </source>
</evidence>
<evidence type="ECO:0008006" key="6">
    <source>
        <dbReference type="Google" id="ProtNLM"/>
    </source>
</evidence>
<organism evidence="4 5">
    <name type="scientific">Cyclocybe aegerita</name>
    <name type="common">Black poplar mushroom</name>
    <name type="synonym">Agrocybe aegerita</name>
    <dbReference type="NCBI Taxonomy" id="1973307"/>
    <lineage>
        <taxon>Eukaryota</taxon>
        <taxon>Fungi</taxon>
        <taxon>Dikarya</taxon>
        <taxon>Basidiomycota</taxon>
        <taxon>Agaricomycotina</taxon>
        <taxon>Agaricomycetes</taxon>
        <taxon>Agaricomycetidae</taxon>
        <taxon>Agaricales</taxon>
        <taxon>Agaricineae</taxon>
        <taxon>Bolbitiaceae</taxon>
        <taxon>Cyclocybe</taxon>
    </lineage>
</organism>
<dbReference type="Proteomes" id="UP000467700">
    <property type="component" value="Unassembled WGS sequence"/>
</dbReference>
<dbReference type="PANTHER" id="PTHR48228:SF6">
    <property type="entry name" value="L-CARNITINE COA-TRANSFERASE"/>
    <property type="match status" value="1"/>
</dbReference>
<protein>
    <recommendedName>
        <fullName evidence="6">CoA-transferase family III</fullName>
    </recommendedName>
</protein>
<dbReference type="InterPro" id="IPR003673">
    <property type="entry name" value="CoA-Trfase_fam_III"/>
</dbReference>
<dbReference type="SUPFAM" id="SSF89796">
    <property type="entry name" value="CoA-transferase family III (CaiB/BaiF)"/>
    <property type="match status" value="1"/>
</dbReference>